<keyword evidence="11" id="KW-0732">Signal</keyword>
<comment type="similarity">
    <text evidence="2">Belongs to the glycosyltransferase 31 family.</text>
</comment>
<accession>A0A0N5BIM5</accession>
<feature type="compositionally biased region" description="Basic and acidic residues" evidence="10">
    <location>
        <begin position="473"/>
        <end position="498"/>
    </location>
</feature>
<evidence type="ECO:0000256" key="7">
    <source>
        <dbReference type="ARBA" id="ARBA00022989"/>
    </source>
</evidence>
<evidence type="ECO:0000256" key="2">
    <source>
        <dbReference type="ARBA" id="ARBA00008661"/>
    </source>
</evidence>
<protein>
    <submittedName>
        <fullName evidence="14">Beta-1,3-glucosyltransferase</fullName>
    </submittedName>
</protein>
<keyword evidence="13" id="KW-1185">Reference proteome</keyword>
<dbReference type="Pfam" id="PF02434">
    <property type="entry name" value="Fringe"/>
    <property type="match status" value="1"/>
</dbReference>
<feature type="chain" id="PRO_5005894578" evidence="11">
    <location>
        <begin position="18"/>
        <end position="498"/>
    </location>
</feature>
<sequence length="498" mass="57585">MKIWFLLLLFYSLDAYCDEIIDSRIGYVFFSQDWEYEDRKIDRTIRLIKEQESLLNINNSLFLTTKDILKNPNGYWTIFPIITAISSNPNFSKKEWYLLLEPTTTVNIQLLNNFIQSKNINKSTYYGKAVSDTHPVIIHHYYGYDTSHHKPIHYPLTASGLLMNINFMKVVAKNLRLLSGELSDFNIDAKFEFAKFLMDRLSVGIIDDDRFCFDSDKRNFGGCITIHRRALYGDEEEGCGYEVDGSNTFIGVKTFSGYHDKRLPVILGTWAGNVENIGLFSDENDSKYSTIKVDIPNTSKGHCEKTMRIIRYFVGDKKFHSFKWLVIGDDDTLFNVNRLYKMLSCINYNNAVVVGERYGFRHLKNLNYSYDYPTGGSGMFFSRVAAKVLAEKCFCPSHTTPDDMVIGHCLKEHGVKLFHLPELHQSSVNSYSETYLRQGLPISFHKFDEVDPYYVYSEYLTSREGSSSEDLDVERAVNPKESTTKSEYLPKKDNHDEF</sequence>
<dbReference type="PANTHER" id="PTHR10811">
    <property type="entry name" value="FRINGE-RELATED"/>
    <property type="match status" value="1"/>
</dbReference>
<dbReference type="STRING" id="174720.A0A0N5BIM5"/>
<keyword evidence="7" id="KW-1133">Transmembrane helix</keyword>
<dbReference type="AlphaFoldDB" id="A0A0N5BIM5"/>
<proteinExistence type="inferred from homology"/>
<dbReference type="InterPro" id="IPR029044">
    <property type="entry name" value="Nucleotide-diphossugar_trans"/>
</dbReference>
<evidence type="ECO:0000259" key="12">
    <source>
        <dbReference type="Pfam" id="PF02434"/>
    </source>
</evidence>
<comment type="subcellular location">
    <subcellularLocation>
        <location evidence="9">Endomembrane system</location>
        <topology evidence="9">Single-pass membrane protein</topology>
    </subcellularLocation>
    <subcellularLocation>
        <location evidence="1">Membrane</location>
        <topology evidence="1">Single-pass type II membrane protein</topology>
    </subcellularLocation>
</comment>
<evidence type="ECO:0000256" key="10">
    <source>
        <dbReference type="SAM" id="MobiDB-lite"/>
    </source>
</evidence>
<evidence type="ECO:0000256" key="6">
    <source>
        <dbReference type="ARBA" id="ARBA00022968"/>
    </source>
</evidence>
<evidence type="ECO:0000313" key="13">
    <source>
        <dbReference type="Proteomes" id="UP000046392"/>
    </source>
</evidence>
<evidence type="ECO:0000313" key="14">
    <source>
        <dbReference type="WBParaSite" id="SPAL_0000580500.1"/>
    </source>
</evidence>
<dbReference type="GO" id="GO:0016757">
    <property type="term" value="F:glycosyltransferase activity"/>
    <property type="evidence" value="ECO:0007669"/>
    <property type="project" value="UniProtKB-KW"/>
</dbReference>
<evidence type="ECO:0000256" key="9">
    <source>
        <dbReference type="ARBA" id="ARBA00037847"/>
    </source>
</evidence>
<evidence type="ECO:0000256" key="8">
    <source>
        <dbReference type="ARBA" id="ARBA00023136"/>
    </source>
</evidence>
<dbReference type="InterPro" id="IPR003378">
    <property type="entry name" value="Fringe-like_glycosylTrfase"/>
</dbReference>
<keyword evidence="3" id="KW-0328">Glycosyltransferase</keyword>
<dbReference type="Proteomes" id="UP000046392">
    <property type="component" value="Unplaced"/>
</dbReference>
<keyword evidence="6" id="KW-0735">Signal-anchor</keyword>
<evidence type="ECO:0000256" key="1">
    <source>
        <dbReference type="ARBA" id="ARBA00004606"/>
    </source>
</evidence>
<reference evidence="14" key="1">
    <citation type="submission" date="2017-02" db="UniProtKB">
        <authorList>
            <consortium name="WormBaseParasite"/>
        </authorList>
    </citation>
    <scope>IDENTIFICATION</scope>
</reference>
<feature type="signal peptide" evidence="11">
    <location>
        <begin position="1"/>
        <end position="17"/>
    </location>
</feature>
<keyword evidence="4" id="KW-0808">Transferase</keyword>
<name>A0A0N5BIM5_STREA</name>
<dbReference type="GO" id="GO:0016020">
    <property type="term" value="C:membrane"/>
    <property type="evidence" value="ECO:0007669"/>
    <property type="project" value="UniProtKB-SubCell"/>
</dbReference>
<evidence type="ECO:0000256" key="4">
    <source>
        <dbReference type="ARBA" id="ARBA00022679"/>
    </source>
</evidence>
<dbReference type="WBParaSite" id="SPAL_0000580500.1">
    <property type="protein sequence ID" value="SPAL_0000580500.1"/>
    <property type="gene ID" value="SPAL_0000580500"/>
</dbReference>
<dbReference type="Gene3D" id="3.90.550.50">
    <property type="match status" value="1"/>
</dbReference>
<evidence type="ECO:0000256" key="3">
    <source>
        <dbReference type="ARBA" id="ARBA00022676"/>
    </source>
</evidence>
<organism evidence="13 14">
    <name type="scientific">Strongyloides papillosus</name>
    <name type="common">Intestinal threadworm</name>
    <dbReference type="NCBI Taxonomy" id="174720"/>
    <lineage>
        <taxon>Eukaryota</taxon>
        <taxon>Metazoa</taxon>
        <taxon>Ecdysozoa</taxon>
        <taxon>Nematoda</taxon>
        <taxon>Chromadorea</taxon>
        <taxon>Rhabditida</taxon>
        <taxon>Tylenchina</taxon>
        <taxon>Panagrolaimomorpha</taxon>
        <taxon>Strongyloidoidea</taxon>
        <taxon>Strongyloididae</taxon>
        <taxon>Strongyloides</taxon>
    </lineage>
</organism>
<keyword evidence="5" id="KW-0812">Transmembrane</keyword>
<evidence type="ECO:0000256" key="5">
    <source>
        <dbReference type="ARBA" id="ARBA00022692"/>
    </source>
</evidence>
<keyword evidence="8" id="KW-0472">Membrane</keyword>
<feature type="region of interest" description="Disordered" evidence="10">
    <location>
        <begin position="463"/>
        <end position="498"/>
    </location>
</feature>
<dbReference type="SUPFAM" id="SSF53448">
    <property type="entry name" value="Nucleotide-diphospho-sugar transferases"/>
    <property type="match status" value="1"/>
</dbReference>
<dbReference type="GO" id="GO:0012505">
    <property type="term" value="C:endomembrane system"/>
    <property type="evidence" value="ECO:0007669"/>
    <property type="project" value="UniProtKB-SubCell"/>
</dbReference>
<feature type="domain" description="Fringe-like glycosyltransferase" evidence="12">
    <location>
        <begin position="246"/>
        <end position="448"/>
    </location>
</feature>
<evidence type="ECO:0000256" key="11">
    <source>
        <dbReference type="SAM" id="SignalP"/>
    </source>
</evidence>